<dbReference type="OMA" id="HAVITKY"/>
<dbReference type="OrthoDB" id="3231004at2759"/>
<proteinExistence type="predicted"/>
<dbReference type="Proteomes" id="UP000034112">
    <property type="component" value="Unassembled WGS sequence"/>
</dbReference>
<dbReference type="EMBL" id="JOKZ01000109">
    <property type="protein sequence ID" value="KKP03468.1"/>
    <property type="molecule type" value="Genomic_DNA"/>
</dbReference>
<protein>
    <recommendedName>
        <fullName evidence="3">MACPF domain-containing protein</fullName>
    </recommendedName>
</protein>
<evidence type="ECO:0008006" key="3">
    <source>
        <dbReference type="Google" id="ProtNLM"/>
    </source>
</evidence>
<organism evidence="1 2">
    <name type="scientific">Trichoderma harzianum</name>
    <name type="common">Hypocrea lixii</name>
    <dbReference type="NCBI Taxonomy" id="5544"/>
    <lineage>
        <taxon>Eukaryota</taxon>
        <taxon>Fungi</taxon>
        <taxon>Dikarya</taxon>
        <taxon>Ascomycota</taxon>
        <taxon>Pezizomycotina</taxon>
        <taxon>Sordariomycetes</taxon>
        <taxon>Hypocreomycetidae</taxon>
        <taxon>Hypocreales</taxon>
        <taxon>Hypocreaceae</taxon>
        <taxon>Trichoderma</taxon>
    </lineage>
</organism>
<name>A0A0F9XTM5_TRIHA</name>
<comment type="caution">
    <text evidence="1">The sequence shown here is derived from an EMBL/GenBank/DDBJ whole genome shotgun (WGS) entry which is preliminary data.</text>
</comment>
<evidence type="ECO:0000313" key="2">
    <source>
        <dbReference type="Proteomes" id="UP000034112"/>
    </source>
</evidence>
<sequence length="389" mass="42764">MDSMQLAPYNDTMRLGQGYNSFLQLPCLDGAVKIHESDIQTHVARADPSASVSQTVSYNSRFVERISDVARGMNVSAASSIKSGTIGISGNSLSVDEAKFADSDLNAVISVKVINRTTTTTKNPAFSELNRKMKMDNETFFQTFGDCYISGFIEGGDLNGIISIKAPDATKKANIEAALKGVMNGSSSEFTLDEGLASSALEAALRETETTITVNWSGGGQIKPDEEEWTLKSLLRVASGFPARVATCPQRTWAVLTPYTQNQSFVKWAAESKICVPTFSHIEQYTCNLLDSYMLYKRHLALLQTAMRIPLAFSESKCDNHISLDVHSLVDTRKEIKYEMAKIVGIIDSLNQDPNRNITTEIESAEIWATRLALLRNEQNASVRTISTE</sequence>
<reference evidence="2" key="1">
    <citation type="journal article" date="2015" name="Genome Announc.">
        <title>Draft whole-genome sequence of the biocontrol agent Trichoderma harzianum T6776.</title>
        <authorList>
            <person name="Baroncelli R."/>
            <person name="Piaggeschi G."/>
            <person name="Fiorini L."/>
            <person name="Bertolini E."/>
            <person name="Zapparata A."/>
            <person name="Pe M.E."/>
            <person name="Sarrocco S."/>
            <person name="Vannacci G."/>
        </authorList>
    </citation>
    <scope>NUCLEOTIDE SEQUENCE [LARGE SCALE GENOMIC DNA]</scope>
    <source>
        <strain evidence="2">T6776</strain>
    </source>
</reference>
<accession>A0A0F9XTM5</accession>
<evidence type="ECO:0000313" key="1">
    <source>
        <dbReference type="EMBL" id="KKP03468.1"/>
    </source>
</evidence>
<dbReference type="AlphaFoldDB" id="A0A0F9XTM5"/>
<gene>
    <name evidence="1" type="ORF">THAR02_04447</name>
</gene>